<evidence type="ECO:0000313" key="5">
    <source>
        <dbReference type="EMBL" id="MTD53733.1"/>
    </source>
</evidence>
<name>A0A6N7YXW4_9PSEU</name>
<keyword evidence="3" id="KW-0274">FAD</keyword>
<protein>
    <submittedName>
        <fullName evidence="5">NAD(P)-binding protein</fullName>
    </submittedName>
</protein>
<evidence type="ECO:0000256" key="2">
    <source>
        <dbReference type="ARBA" id="ARBA00022630"/>
    </source>
</evidence>
<dbReference type="SUPFAM" id="SSF51905">
    <property type="entry name" value="FAD/NAD(P)-binding domain"/>
    <property type="match status" value="2"/>
</dbReference>
<dbReference type="InterPro" id="IPR051209">
    <property type="entry name" value="FAD-bind_Monooxygenase_sf"/>
</dbReference>
<proteinExistence type="inferred from homology"/>
<dbReference type="GO" id="GO:0050661">
    <property type="term" value="F:NADP binding"/>
    <property type="evidence" value="ECO:0007669"/>
    <property type="project" value="InterPro"/>
</dbReference>
<dbReference type="GO" id="GO:0004499">
    <property type="term" value="F:N,N-dimethylaniline monooxygenase activity"/>
    <property type="evidence" value="ECO:0007669"/>
    <property type="project" value="InterPro"/>
</dbReference>
<keyword evidence="6" id="KW-1185">Reference proteome</keyword>
<reference evidence="5 6" key="1">
    <citation type="submission" date="2019-11" db="EMBL/GenBank/DDBJ databases">
        <title>Draft genome of Amycolatopsis RM579.</title>
        <authorList>
            <person name="Duangmal K."/>
            <person name="Mingma R."/>
        </authorList>
    </citation>
    <scope>NUCLEOTIDE SEQUENCE [LARGE SCALE GENOMIC DNA]</scope>
    <source>
        <strain evidence="5 6">RM579</strain>
    </source>
</reference>
<dbReference type="EMBL" id="WMBA01000007">
    <property type="protein sequence ID" value="MTD53733.1"/>
    <property type="molecule type" value="Genomic_DNA"/>
</dbReference>
<dbReference type="Proteomes" id="UP000440096">
    <property type="component" value="Unassembled WGS sequence"/>
</dbReference>
<sequence length="504" mass="55395">MTGETIETVIIGAGFSGLSAAHELLTSGRNDFVLLEQASEVGGVWRDNQYPNAACDVPAQLYSLSFAPNAEWSCNYAPWHEILAYMNKVVDDLGIRDRIRFETELVAATWEHNSGEWLLTLADASTIRCRFLISAVGALSRPLIPDLPGMDEFRGEILHTAHWHPDVRLEGKRVAVIGAGASAVQVVPYAVDTAAEVLSVVRTPPYVMPKPEEHYDEAAKARFRAKPEEMDRKRKEHYDFFTVSTDAQAAMDTTFLDKVEADWRDHLESAVADPDLRRLLTPNYRWGCRRPVVSNVYYPALADPKTTVWDVGIVAFTPTGVVGSDGREWDADVVILATGFRGTELFEGVDYTGIGGRQLRKEWASEPQAWKGTLVYGFPNLFLITGPNTQASGSIIGIIEAQTRMVVALIDLADRAGASSVAVTEDAQRRYNEWLDAVMAGTVWQIGGCASWYRVGGTGKVVTKYPGSLASFEAVTSDLDPDDLELTVLDRAAADTEDRSRATT</sequence>
<dbReference type="InterPro" id="IPR036188">
    <property type="entry name" value="FAD/NAD-bd_sf"/>
</dbReference>
<evidence type="ECO:0000256" key="1">
    <source>
        <dbReference type="ARBA" id="ARBA00010139"/>
    </source>
</evidence>
<evidence type="ECO:0000256" key="3">
    <source>
        <dbReference type="ARBA" id="ARBA00022827"/>
    </source>
</evidence>
<dbReference type="Gene3D" id="3.50.50.60">
    <property type="entry name" value="FAD/NAD(P)-binding domain"/>
    <property type="match status" value="2"/>
</dbReference>
<accession>A0A6N7YXW4</accession>
<keyword evidence="2" id="KW-0285">Flavoprotein</keyword>
<dbReference type="RefSeq" id="WP_154755967.1">
    <property type="nucleotide sequence ID" value="NZ_WMBA01000007.1"/>
</dbReference>
<comment type="caution">
    <text evidence="5">The sequence shown here is derived from an EMBL/GenBank/DDBJ whole genome shotgun (WGS) entry which is preliminary data.</text>
</comment>
<gene>
    <name evidence="5" type="ORF">GKO32_07015</name>
</gene>
<evidence type="ECO:0000256" key="4">
    <source>
        <dbReference type="ARBA" id="ARBA00023002"/>
    </source>
</evidence>
<evidence type="ECO:0000313" key="6">
    <source>
        <dbReference type="Proteomes" id="UP000440096"/>
    </source>
</evidence>
<dbReference type="AlphaFoldDB" id="A0A6N7YXW4"/>
<dbReference type="OrthoDB" id="5168853at2"/>
<dbReference type="InterPro" id="IPR020946">
    <property type="entry name" value="Flavin_mOase-like"/>
</dbReference>
<dbReference type="PANTHER" id="PTHR42877:SF4">
    <property type="entry name" value="FAD_NAD(P)-BINDING DOMAIN-CONTAINING PROTEIN-RELATED"/>
    <property type="match status" value="1"/>
</dbReference>
<dbReference type="GO" id="GO:0050660">
    <property type="term" value="F:flavin adenine dinucleotide binding"/>
    <property type="evidence" value="ECO:0007669"/>
    <property type="project" value="InterPro"/>
</dbReference>
<organism evidence="5 6">
    <name type="scientific">Amycolatopsis pithecellobii</name>
    <dbReference type="NCBI Taxonomy" id="664692"/>
    <lineage>
        <taxon>Bacteria</taxon>
        <taxon>Bacillati</taxon>
        <taxon>Actinomycetota</taxon>
        <taxon>Actinomycetes</taxon>
        <taxon>Pseudonocardiales</taxon>
        <taxon>Pseudonocardiaceae</taxon>
        <taxon>Amycolatopsis</taxon>
    </lineage>
</organism>
<comment type="similarity">
    <text evidence="1">Belongs to the FAD-binding monooxygenase family.</text>
</comment>
<dbReference type="PRINTS" id="PR00411">
    <property type="entry name" value="PNDRDTASEI"/>
</dbReference>
<dbReference type="Pfam" id="PF00743">
    <property type="entry name" value="FMO-like"/>
    <property type="match status" value="1"/>
</dbReference>
<dbReference type="PANTHER" id="PTHR42877">
    <property type="entry name" value="L-ORNITHINE N(5)-MONOOXYGENASE-RELATED"/>
    <property type="match status" value="1"/>
</dbReference>
<keyword evidence="4" id="KW-0560">Oxidoreductase</keyword>